<comment type="subcellular location">
    <subcellularLocation>
        <location evidence="1">Cell membrane</location>
        <topology evidence="1">Multi-pass membrane protein</topology>
    </subcellularLocation>
</comment>
<name>A0A512MBV0_9BACT</name>
<gene>
    <name evidence="7" type="ORF">BGE01nite_35030</name>
</gene>
<dbReference type="AlphaFoldDB" id="A0A512MBV0"/>
<feature type="transmembrane region" description="Helical" evidence="6">
    <location>
        <begin position="75"/>
        <end position="93"/>
    </location>
</feature>
<protein>
    <recommendedName>
        <fullName evidence="9">Cytochrome-c oxidase</fullName>
    </recommendedName>
</protein>
<accession>A0A512MBV0</accession>
<evidence type="ECO:0008006" key="9">
    <source>
        <dbReference type="Google" id="ProtNLM"/>
    </source>
</evidence>
<sequence>MADSPQEIQKQVKKILLIGAILIFFTVVTVALSYVELPSHSLNIIVGMILATIKAALVALVFMHLNHEAKLVYKVLAFTGAFVTALFLLFYFSNIDPLVFKDF</sequence>
<evidence type="ECO:0000256" key="3">
    <source>
        <dbReference type="ARBA" id="ARBA00022692"/>
    </source>
</evidence>
<evidence type="ECO:0000256" key="4">
    <source>
        <dbReference type="ARBA" id="ARBA00022989"/>
    </source>
</evidence>
<comment type="caution">
    <text evidence="7">The sequence shown here is derived from an EMBL/GenBank/DDBJ whole genome shotgun (WGS) entry which is preliminary data.</text>
</comment>
<organism evidence="7 8">
    <name type="scientific">Brevifollis gellanilyticus</name>
    <dbReference type="NCBI Taxonomy" id="748831"/>
    <lineage>
        <taxon>Bacteria</taxon>
        <taxon>Pseudomonadati</taxon>
        <taxon>Verrucomicrobiota</taxon>
        <taxon>Verrucomicrobiia</taxon>
        <taxon>Verrucomicrobiales</taxon>
        <taxon>Verrucomicrobiaceae</taxon>
    </lineage>
</organism>
<dbReference type="InterPro" id="IPR011743">
    <property type="entry name" value="Caa3_sub_IV"/>
</dbReference>
<evidence type="ECO:0000256" key="6">
    <source>
        <dbReference type="SAM" id="Phobius"/>
    </source>
</evidence>
<keyword evidence="3 6" id="KW-0812">Transmembrane</keyword>
<keyword evidence="2" id="KW-1003">Cell membrane</keyword>
<dbReference type="InterPro" id="IPR005171">
    <property type="entry name" value="Cyt_c_oxidase_su4_prok"/>
</dbReference>
<evidence type="ECO:0000313" key="7">
    <source>
        <dbReference type="EMBL" id="GEP44212.1"/>
    </source>
</evidence>
<dbReference type="Proteomes" id="UP000321577">
    <property type="component" value="Unassembled WGS sequence"/>
</dbReference>
<dbReference type="NCBIfam" id="TIGR02229">
    <property type="entry name" value="caa3_sub_IV"/>
    <property type="match status" value="1"/>
</dbReference>
<dbReference type="EMBL" id="BKAG01000026">
    <property type="protein sequence ID" value="GEP44212.1"/>
    <property type="molecule type" value="Genomic_DNA"/>
</dbReference>
<evidence type="ECO:0000256" key="1">
    <source>
        <dbReference type="ARBA" id="ARBA00004651"/>
    </source>
</evidence>
<evidence type="ECO:0000313" key="8">
    <source>
        <dbReference type="Proteomes" id="UP000321577"/>
    </source>
</evidence>
<dbReference type="Pfam" id="PF03626">
    <property type="entry name" value="COX4_pro"/>
    <property type="match status" value="1"/>
</dbReference>
<feature type="transmembrane region" description="Helical" evidence="6">
    <location>
        <begin position="15"/>
        <end position="35"/>
    </location>
</feature>
<evidence type="ECO:0000256" key="2">
    <source>
        <dbReference type="ARBA" id="ARBA00022475"/>
    </source>
</evidence>
<dbReference type="GO" id="GO:0005886">
    <property type="term" value="C:plasma membrane"/>
    <property type="evidence" value="ECO:0007669"/>
    <property type="project" value="UniProtKB-SubCell"/>
</dbReference>
<keyword evidence="5 6" id="KW-0472">Membrane</keyword>
<proteinExistence type="predicted"/>
<evidence type="ECO:0000256" key="5">
    <source>
        <dbReference type="ARBA" id="ARBA00023136"/>
    </source>
</evidence>
<keyword evidence="8" id="KW-1185">Reference proteome</keyword>
<keyword evidence="4 6" id="KW-1133">Transmembrane helix</keyword>
<feature type="transmembrane region" description="Helical" evidence="6">
    <location>
        <begin position="41"/>
        <end position="63"/>
    </location>
</feature>
<dbReference type="OrthoDB" id="196749at2"/>
<dbReference type="RefSeq" id="WP_146851950.1">
    <property type="nucleotide sequence ID" value="NZ_BKAG01000026.1"/>
</dbReference>
<reference evidence="7 8" key="1">
    <citation type="submission" date="2019-07" db="EMBL/GenBank/DDBJ databases">
        <title>Whole genome shotgun sequence of Brevifollis gellanilyticus NBRC 108608.</title>
        <authorList>
            <person name="Hosoyama A."/>
            <person name="Uohara A."/>
            <person name="Ohji S."/>
            <person name="Ichikawa N."/>
        </authorList>
    </citation>
    <scope>NUCLEOTIDE SEQUENCE [LARGE SCALE GENOMIC DNA]</scope>
    <source>
        <strain evidence="7 8">NBRC 108608</strain>
    </source>
</reference>